<evidence type="ECO:0000256" key="4">
    <source>
        <dbReference type="ARBA" id="ARBA00022516"/>
    </source>
</evidence>
<dbReference type="GO" id="GO:0016705">
    <property type="term" value="F:oxidoreductase activity, acting on paired donors, with incorporation or reduction of molecular oxygen"/>
    <property type="evidence" value="ECO:0007669"/>
    <property type="project" value="InterPro"/>
</dbReference>
<organism evidence="9 10">
    <name type="scientific">Trichoglossum hirsutum</name>
    <dbReference type="NCBI Taxonomy" id="265104"/>
    <lineage>
        <taxon>Eukaryota</taxon>
        <taxon>Fungi</taxon>
        <taxon>Dikarya</taxon>
        <taxon>Ascomycota</taxon>
        <taxon>Pezizomycotina</taxon>
        <taxon>Geoglossomycetes</taxon>
        <taxon>Geoglossales</taxon>
        <taxon>Geoglossaceae</taxon>
        <taxon>Trichoglossum</taxon>
    </lineage>
</organism>
<reference evidence="9" key="1">
    <citation type="submission" date="2021-03" db="EMBL/GenBank/DDBJ databases">
        <title>Comparative genomics and phylogenomic investigation of the class Geoglossomycetes provide insights into ecological specialization and systematics.</title>
        <authorList>
            <person name="Melie T."/>
            <person name="Pirro S."/>
            <person name="Miller A.N."/>
            <person name="Quandt A."/>
        </authorList>
    </citation>
    <scope>NUCLEOTIDE SEQUENCE</scope>
    <source>
        <strain evidence="9">CAQ_001_2017</strain>
    </source>
</reference>
<evidence type="ECO:0000256" key="3">
    <source>
        <dbReference type="ARBA" id="ARBA00010617"/>
    </source>
</evidence>
<keyword evidence="10" id="KW-1185">Reference proteome</keyword>
<keyword evidence="8" id="KW-0732">Signal</keyword>
<sequence>MNVNADSLCFWLTLRILATPGLADRIRTETAPHVHVTQPANVLGLAEPPRLKLSLAGLKAECPLLKSCYFEALRLDAAPWSIKHVVKDFVVTEDEKHAPRGGGGGGGAPKSFALHKGEYVHIPHDLHQSDPAYFESPELFKPDRFLVRGQDPDGKPNADMGTIRPYGGGVSLCKGKLFAEGEVLAFVAGILALWEFEPAGANGWQIPGHVKASGVSLPKTNVRVRIRRRKLPSST</sequence>
<dbReference type="AlphaFoldDB" id="A0A9P8II28"/>
<keyword evidence="4" id="KW-0443">Lipid metabolism</keyword>
<dbReference type="SUPFAM" id="SSF48264">
    <property type="entry name" value="Cytochrome P450"/>
    <property type="match status" value="1"/>
</dbReference>
<proteinExistence type="inferred from homology"/>
<name>A0A9P8II28_9PEZI</name>
<dbReference type="Proteomes" id="UP000750711">
    <property type="component" value="Unassembled WGS sequence"/>
</dbReference>
<keyword evidence="4" id="KW-0444">Lipid biosynthesis</keyword>
<dbReference type="GO" id="GO:0020037">
    <property type="term" value="F:heme binding"/>
    <property type="evidence" value="ECO:0007669"/>
    <property type="project" value="InterPro"/>
</dbReference>
<evidence type="ECO:0008006" key="11">
    <source>
        <dbReference type="Google" id="ProtNLM"/>
    </source>
</evidence>
<comment type="subcellular location">
    <subcellularLocation>
        <location evidence="2">Endoplasmic reticulum membrane</location>
        <topology evidence="2">Single-pass membrane protein</topology>
    </subcellularLocation>
</comment>
<keyword evidence="7" id="KW-0349">Heme</keyword>
<dbReference type="InterPro" id="IPR001128">
    <property type="entry name" value="Cyt_P450"/>
</dbReference>
<comment type="similarity">
    <text evidence="3">Belongs to the cytochrome P450 family.</text>
</comment>
<evidence type="ECO:0000256" key="8">
    <source>
        <dbReference type="SAM" id="SignalP"/>
    </source>
</evidence>
<dbReference type="GO" id="GO:0004497">
    <property type="term" value="F:monooxygenase activity"/>
    <property type="evidence" value="ECO:0007669"/>
    <property type="project" value="InterPro"/>
</dbReference>
<keyword evidence="5 7" id="KW-0479">Metal-binding</keyword>
<protein>
    <recommendedName>
        <fullName evidence="11">Cytochrome P450</fullName>
    </recommendedName>
</protein>
<evidence type="ECO:0000256" key="6">
    <source>
        <dbReference type="ARBA" id="ARBA00023004"/>
    </source>
</evidence>
<dbReference type="GO" id="GO:0005789">
    <property type="term" value="C:endoplasmic reticulum membrane"/>
    <property type="evidence" value="ECO:0007669"/>
    <property type="project" value="UniProtKB-SubCell"/>
</dbReference>
<dbReference type="PANTHER" id="PTHR24306:SF7">
    <property type="entry name" value="AHBB"/>
    <property type="match status" value="1"/>
</dbReference>
<dbReference type="InterPro" id="IPR002403">
    <property type="entry name" value="Cyt_P450_E_grp-IV"/>
</dbReference>
<dbReference type="Gene3D" id="1.10.630.10">
    <property type="entry name" value="Cytochrome P450"/>
    <property type="match status" value="1"/>
</dbReference>
<evidence type="ECO:0000256" key="2">
    <source>
        <dbReference type="ARBA" id="ARBA00004389"/>
    </source>
</evidence>
<evidence type="ECO:0000256" key="7">
    <source>
        <dbReference type="PIRSR" id="PIRSR602403-1"/>
    </source>
</evidence>
<evidence type="ECO:0000313" key="10">
    <source>
        <dbReference type="Proteomes" id="UP000750711"/>
    </source>
</evidence>
<comment type="caution">
    <text evidence="9">The sequence shown here is derived from an EMBL/GenBank/DDBJ whole genome shotgun (WGS) entry which is preliminary data.</text>
</comment>
<evidence type="ECO:0000256" key="5">
    <source>
        <dbReference type="ARBA" id="ARBA00022723"/>
    </source>
</evidence>
<accession>A0A9P8II28</accession>
<evidence type="ECO:0000256" key="1">
    <source>
        <dbReference type="ARBA" id="ARBA00001971"/>
    </source>
</evidence>
<feature type="chain" id="PRO_5040486239" description="Cytochrome P450" evidence="8">
    <location>
        <begin position="24"/>
        <end position="235"/>
    </location>
</feature>
<feature type="signal peptide" evidence="8">
    <location>
        <begin position="1"/>
        <end position="23"/>
    </location>
</feature>
<comment type="cofactor">
    <cofactor evidence="1 7">
        <name>heme</name>
        <dbReference type="ChEBI" id="CHEBI:30413"/>
    </cofactor>
</comment>
<dbReference type="PANTHER" id="PTHR24306">
    <property type="match status" value="1"/>
</dbReference>
<keyword evidence="6 7" id="KW-0408">Iron</keyword>
<feature type="binding site" description="axial binding residue" evidence="7">
    <location>
        <position position="173"/>
    </location>
    <ligand>
        <name>heme</name>
        <dbReference type="ChEBI" id="CHEBI:30413"/>
    </ligand>
    <ligandPart>
        <name>Fe</name>
        <dbReference type="ChEBI" id="CHEBI:18248"/>
    </ligandPart>
</feature>
<dbReference type="PRINTS" id="PR00465">
    <property type="entry name" value="EP450IV"/>
</dbReference>
<dbReference type="EMBL" id="JAGHQM010002191">
    <property type="protein sequence ID" value="KAH0551110.1"/>
    <property type="molecule type" value="Genomic_DNA"/>
</dbReference>
<dbReference type="InterPro" id="IPR036396">
    <property type="entry name" value="Cyt_P450_sf"/>
</dbReference>
<gene>
    <name evidence="9" type="ORF">GP486_007546</name>
</gene>
<evidence type="ECO:0000313" key="9">
    <source>
        <dbReference type="EMBL" id="KAH0551110.1"/>
    </source>
</evidence>
<dbReference type="Pfam" id="PF00067">
    <property type="entry name" value="p450"/>
    <property type="match status" value="1"/>
</dbReference>
<dbReference type="GO" id="GO:0005506">
    <property type="term" value="F:iron ion binding"/>
    <property type="evidence" value="ECO:0007669"/>
    <property type="project" value="InterPro"/>
</dbReference>